<name>A0A1X7R2B6_9SACH</name>
<dbReference type="SMART" id="SM00119">
    <property type="entry name" value="HECTc"/>
    <property type="match status" value="1"/>
</dbReference>
<keyword evidence="3" id="KW-0808">Transferase</keyword>
<dbReference type="FunFam" id="3.30.2410.10:FF:000003">
    <property type="entry name" value="probable E3 ubiquitin-protein ligase HERC4 isoform X1"/>
    <property type="match status" value="1"/>
</dbReference>
<evidence type="ECO:0000313" key="9">
    <source>
        <dbReference type="Proteomes" id="UP000196158"/>
    </source>
</evidence>
<sequence length="891" mass="103177">MDILFGKSKKNKNVNNLKVIVKPNKGLKQRRKSLESPIDVIYSKCCCCGTNIPMKPDLSKFKCGVCHVTTILKQIETIDTNIIDKDLVCSVSYLDSIIKGCLSKVKTQNSNDKNEKYKALEPISRYVSDCFHSYEVLERSFLPKSKSQSHTLIDYQELENFYKLLMKLPTRRPFYRMLCACNDLLKKPGNALKHIRWLLIIWEIPFVRYCLTSKVYSKFDSPEIRAVAYELTKRCICYLSNISKTDKYAEYIYCLKYMDSDIFLSNIEKINLYITYQLTRIMYRAINKNIVKDKKNDNLLNNSSSNNSNSNNNNNNFETSNDIIRNSEFGNNNNPNNDPTDLSPASDPLIEDLWNITPEDIKTIEIDRGGKTLRPKGFKFKTSQYEHNWHIQSACKLMLIMDLANSKRGGNPIENYNNISMNASKFYNTMLDFLDNKQDFEVWRGLDVGNRLSLLLTEWSAPQNQNNSTRFSFCNYPFLLSLGVKISIMEYETKRIMEYQAEKAFLSSLDKGKTIEVYFKIKIRRDHITHDSLKAIKEHQGDLLKSLRIEFINEPGIDAGGLRKEWFILLTKSLFNPATGLFDHIKDSRLCWFPINSSSKTDDKNHSQEEYYYLLGVVIGLAMFNGNILDLKFPKALYRKMCKETLTFADYAELYPETASNLIKMLQYTGDDFSNIFCLSFEVSYNSNVEVNEKSKKSKKSNIVTVELCENGSNIPVTQENKVNYVKTWIDFYLTKSVATSFDRFMDGFNRVFSNCKSIGLFNSEELERLLCGDEEHTKYDFQMLRSVTRYQGGFTNYTPVVGWFWEILENWDYKLQGRVLQFITSSNRVPATGISTLTFKISRLGAKDSEDLPIAHTCFNELCLWEYSSKLKLEQKLKVAVTESEGFGFR</sequence>
<feature type="active site" description="Glycyl thioester intermediate" evidence="5">
    <location>
        <position position="859"/>
    </location>
</feature>
<organism evidence="8 9">
    <name type="scientific">Maudiozyma saulgeensis</name>
    <dbReference type="NCBI Taxonomy" id="1789683"/>
    <lineage>
        <taxon>Eukaryota</taxon>
        <taxon>Fungi</taxon>
        <taxon>Dikarya</taxon>
        <taxon>Ascomycota</taxon>
        <taxon>Saccharomycotina</taxon>
        <taxon>Saccharomycetes</taxon>
        <taxon>Saccharomycetales</taxon>
        <taxon>Saccharomycetaceae</taxon>
        <taxon>Maudiozyma</taxon>
    </lineage>
</organism>
<comment type="catalytic activity">
    <reaction evidence="1">
        <text>S-ubiquitinyl-[E2 ubiquitin-conjugating enzyme]-L-cysteine + [acceptor protein]-L-lysine = [E2 ubiquitin-conjugating enzyme]-L-cysteine + N(6)-ubiquitinyl-[acceptor protein]-L-lysine.</text>
        <dbReference type="EC" id="2.3.2.26"/>
    </reaction>
</comment>
<dbReference type="InterPro" id="IPR035983">
    <property type="entry name" value="Hect_E3_ubiquitin_ligase"/>
</dbReference>
<dbReference type="Pfam" id="PF00632">
    <property type="entry name" value="HECT"/>
    <property type="match status" value="1"/>
</dbReference>
<dbReference type="AlphaFoldDB" id="A0A1X7R2B6"/>
<evidence type="ECO:0000256" key="6">
    <source>
        <dbReference type="SAM" id="MobiDB-lite"/>
    </source>
</evidence>
<feature type="domain" description="HECT" evidence="7">
    <location>
        <begin position="539"/>
        <end position="891"/>
    </location>
</feature>
<feature type="compositionally biased region" description="Low complexity" evidence="6">
    <location>
        <begin position="298"/>
        <end position="316"/>
    </location>
</feature>
<dbReference type="InterPro" id="IPR000569">
    <property type="entry name" value="HECT_dom"/>
</dbReference>
<dbReference type="SUPFAM" id="SSF56204">
    <property type="entry name" value="Hect, E3 ligase catalytic domain"/>
    <property type="match status" value="1"/>
</dbReference>
<reference evidence="8 9" key="1">
    <citation type="submission" date="2017-04" db="EMBL/GenBank/DDBJ databases">
        <authorList>
            <person name="Afonso C.L."/>
            <person name="Miller P.J."/>
            <person name="Scott M.A."/>
            <person name="Spackman E."/>
            <person name="Goraichik I."/>
            <person name="Dimitrov K.M."/>
            <person name="Suarez D.L."/>
            <person name="Swayne D.E."/>
        </authorList>
    </citation>
    <scope>NUCLEOTIDE SEQUENCE [LARGE SCALE GENOMIC DNA]</scope>
</reference>
<gene>
    <name evidence="8" type="ORF">KASA_0P05918G</name>
</gene>
<dbReference type="EC" id="2.3.2.26" evidence="2"/>
<dbReference type="STRING" id="1789683.A0A1X7R2B6"/>
<dbReference type="InterPro" id="IPR044611">
    <property type="entry name" value="E3A/B/C-like"/>
</dbReference>
<dbReference type="OrthoDB" id="8068875at2759"/>
<dbReference type="PANTHER" id="PTHR45700:SF8">
    <property type="entry name" value="HECT-TYPE E3 UBIQUITIN TRANSFERASE"/>
    <property type="match status" value="1"/>
</dbReference>
<evidence type="ECO:0000259" key="7">
    <source>
        <dbReference type="PROSITE" id="PS50237"/>
    </source>
</evidence>
<keyword evidence="9" id="KW-1185">Reference proteome</keyword>
<feature type="compositionally biased region" description="Polar residues" evidence="6">
    <location>
        <begin position="317"/>
        <end position="330"/>
    </location>
</feature>
<evidence type="ECO:0000256" key="1">
    <source>
        <dbReference type="ARBA" id="ARBA00000885"/>
    </source>
</evidence>
<dbReference type="EMBL" id="FXLY01000003">
    <property type="protein sequence ID" value="SMN19386.1"/>
    <property type="molecule type" value="Genomic_DNA"/>
</dbReference>
<dbReference type="Gene3D" id="3.30.2410.10">
    <property type="entry name" value="Hect, E3 ligase catalytic domain"/>
    <property type="match status" value="1"/>
</dbReference>
<feature type="region of interest" description="Disordered" evidence="6">
    <location>
        <begin position="297"/>
        <end position="344"/>
    </location>
</feature>
<dbReference type="PANTHER" id="PTHR45700">
    <property type="entry name" value="UBIQUITIN-PROTEIN LIGASE E3C"/>
    <property type="match status" value="1"/>
</dbReference>
<dbReference type="CDD" id="cd00078">
    <property type="entry name" value="HECTc"/>
    <property type="match status" value="1"/>
</dbReference>
<evidence type="ECO:0000313" key="8">
    <source>
        <dbReference type="EMBL" id="SMN19386.1"/>
    </source>
</evidence>
<evidence type="ECO:0000256" key="4">
    <source>
        <dbReference type="ARBA" id="ARBA00022786"/>
    </source>
</evidence>
<evidence type="ECO:0000256" key="3">
    <source>
        <dbReference type="ARBA" id="ARBA00022679"/>
    </source>
</evidence>
<accession>A0A1X7R2B6</accession>
<dbReference type="Gene3D" id="3.90.1750.10">
    <property type="entry name" value="Hect, E3 ligase catalytic domains"/>
    <property type="match status" value="1"/>
</dbReference>
<dbReference type="PROSITE" id="PS50237">
    <property type="entry name" value="HECT"/>
    <property type="match status" value="1"/>
</dbReference>
<keyword evidence="4 5" id="KW-0833">Ubl conjugation pathway</keyword>
<dbReference type="GO" id="GO:0061630">
    <property type="term" value="F:ubiquitin protein ligase activity"/>
    <property type="evidence" value="ECO:0007669"/>
    <property type="project" value="UniProtKB-EC"/>
</dbReference>
<dbReference type="Proteomes" id="UP000196158">
    <property type="component" value="Unassembled WGS sequence"/>
</dbReference>
<dbReference type="Gene3D" id="3.30.2160.10">
    <property type="entry name" value="Hect, E3 ligase catalytic domain"/>
    <property type="match status" value="1"/>
</dbReference>
<protein>
    <recommendedName>
        <fullName evidence="2">HECT-type E3 ubiquitin transferase</fullName>
        <ecNumber evidence="2">2.3.2.26</ecNumber>
    </recommendedName>
</protein>
<proteinExistence type="predicted"/>
<evidence type="ECO:0000256" key="5">
    <source>
        <dbReference type="PROSITE-ProRule" id="PRU00104"/>
    </source>
</evidence>
<dbReference type="GO" id="GO:0000209">
    <property type="term" value="P:protein polyubiquitination"/>
    <property type="evidence" value="ECO:0007669"/>
    <property type="project" value="InterPro"/>
</dbReference>
<evidence type="ECO:0000256" key="2">
    <source>
        <dbReference type="ARBA" id="ARBA00012485"/>
    </source>
</evidence>